<feature type="compositionally biased region" description="Basic and acidic residues" evidence="2">
    <location>
        <begin position="1"/>
        <end position="28"/>
    </location>
</feature>
<feature type="compositionally biased region" description="Low complexity" evidence="2">
    <location>
        <begin position="387"/>
        <end position="399"/>
    </location>
</feature>
<feature type="compositionally biased region" description="Basic and acidic residues" evidence="2">
    <location>
        <begin position="244"/>
        <end position="276"/>
    </location>
</feature>
<feature type="compositionally biased region" description="Polar residues" evidence="2">
    <location>
        <begin position="592"/>
        <end position="614"/>
    </location>
</feature>
<name>A0AAD2G546_9STRA</name>
<proteinExistence type="predicted"/>
<accession>A0AAD2G546</accession>
<evidence type="ECO:0000313" key="4">
    <source>
        <dbReference type="EMBL" id="CAJ1963321.1"/>
    </source>
</evidence>
<feature type="region of interest" description="Disordered" evidence="2">
    <location>
        <begin position="569"/>
        <end position="734"/>
    </location>
</feature>
<feature type="compositionally biased region" description="Polar residues" evidence="2">
    <location>
        <begin position="234"/>
        <end position="243"/>
    </location>
</feature>
<keyword evidence="3" id="KW-0812">Transmembrane</keyword>
<dbReference type="Proteomes" id="UP001295423">
    <property type="component" value="Unassembled WGS sequence"/>
</dbReference>
<keyword evidence="3" id="KW-1133">Transmembrane helix</keyword>
<feature type="compositionally biased region" description="Low complexity" evidence="2">
    <location>
        <begin position="615"/>
        <end position="658"/>
    </location>
</feature>
<evidence type="ECO:0000256" key="1">
    <source>
        <dbReference type="SAM" id="Coils"/>
    </source>
</evidence>
<evidence type="ECO:0000256" key="3">
    <source>
        <dbReference type="SAM" id="Phobius"/>
    </source>
</evidence>
<feature type="compositionally biased region" description="Basic and acidic residues" evidence="2">
    <location>
        <begin position="67"/>
        <end position="98"/>
    </location>
</feature>
<feature type="compositionally biased region" description="Low complexity" evidence="2">
    <location>
        <begin position="572"/>
        <end position="587"/>
    </location>
</feature>
<organism evidence="4 5">
    <name type="scientific">Cylindrotheca closterium</name>
    <dbReference type="NCBI Taxonomy" id="2856"/>
    <lineage>
        <taxon>Eukaryota</taxon>
        <taxon>Sar</taxon>
        <taxon>Stramenopiles</taxon>
        <taxon>Ochrophyta</taxon>
        <taxon>Bacillariophyta</taxon>
        <taxon>Bacillariophyceae</taxon>
        <taxon>Bacillariophycidae</taxon>
        <taxon>Bacillariales</taxon>
        <taxon>Bacillariaceae</taxon>
        <taxon>Cylindrotheca</taxon>
    </lineage>
</organism>
<evidence type="ECO:0000256" key="2">
    <source>
        <dbReference type="SAM" id="MobiDB-lite"/>
    </source>
</evidence>
<feature type="coiled-coil region" evidence="1">
    <location>
        <begin position="301"/>
        <end position="335"/>
    </location>
</feature>
<feature type="compositionally biased region" description="Polar residues" evidence="2">
    <location>
        <begin position="680"/>
        <end position="696"/>
    </location>
</feature>
<keyword evidence="1" id="KW-0175">Coiled coil</keyword>
<sequence>MKLEDRNERVSQQRSTKGKESKKLKEASPPRATGGSKSRQRNAEQREAKQRASRGSGRRSTRPGAESSERSSDKPRSKRNDEHRPAKDRAKGSNRRSDALSTASYSIAPQVGAFSEASSKDRSKTKGRHNTKGDRKRRSDAPASPFVVGAIGDISPKDRSKTKARPSTKGDRNRRSDAPASPLASQVVVGAIGDTSPRDRSKTKGRHSIKGDRDAKNRARRSKDYATASPGVDSLTSSPQSPRSKADRASKKSRQYDESEKNAKRISKNKDFGTKEEEVDLQAPVAQGIAVDEEAEENERFLKQEEANRRMQIQLEEMTRQQQISAEALAQKEREAERRKKKRRKIICAIIVFLVLAGGVVAYFLTRPSADRTPLLVAPEDPEGTISSAPSTNPTSSPTQALLYDPPSERDCVAMKNGQPVANQDELTAFTFEITIGVAYSVNVDFENVYLPDLSQAIQEFLGPILAQCPTATRQLQGNDDASTKYVVGNALVETNLVEDRTCEEDDGTSDCYLLSVGVDVFLKDVIPNPVLSVISFISEAFQTSEVPLVETLQLPDPYVFVEIDSLTSLDPTNVPSTSPSESPTHSIRPTKGQQTMLPSAGPSSTPTQPPTIGSTPSPTNAASSSPTRAPVTAPTTEEPTENPSVTPTSGPTLAPTLAPTPAPTPDPTPLPETEEPTIMDSQSPTQVASNDPSAQPSSDPSNLPTSSPTSGPTPLPTSSPTSGPTSAPTSWIIPITFPPQTTYEKQGAQASDHSCLYGFGCHSQSCPSLDPALATKFTYFTNLRAVPIEGFDTDTNPVWYLEQTLDGSDCGSNSGSTACFSDPLKGGFAVDLTESNFVFQKDTRFRSGGFTTRYRVAVDDTVVLQETLSNAHNRTLGSDGGKVMTVNAGGFCGFVSGYIRLTLE</sequence>
<keyword evidence="5" id="KW-1185">Reference proteome</keyword>
<dbReference type="AlphaFoldDB" id="A0AAD2G546"/>
<feature type="compositionally biased region" description="Basic and acidic residues" evidence="2">
    <location>
        <begin position="131"/>
        <end position="140"/>
    </location>
</feature>
<feature type="compositionally biased region" description="Basic and acidic residues" evidence="2">
    <location>
        <begin position="168"/>
        <end position="177"/>
    </location>
</feature>
<feature type="compositionally biased region" description="Low complexity" evidence="2">
    <location>
        <begin position="697"/>
        <end position="711"/>
    </location>
</feature>
<feature type="region of interest" description="Disordered" evidence="2">
    <location>
        <begin position="1"/>
        <end position="298"/>
    </location>
</feature>
<feature type="compositionally biased region" description="Pro residues" evidence="2">
    <location>
        <begin position="659"/>
        <end position="671"/>
    </location>
</feature>
<comment type="caution">
    <text evidence="4">The sequence shown here is derived from an EMBL/GenBank/DDBJ whole genome shotgun (WGS) entry which is preliminary data.</text>
</comment>
<keyword evidence="3" id="KW-0472">Membrane</keyword>
<feature type="region of interest" description="Disordered" evidence="2">
    <location>
        <begin position="379"/>
        <end position="400"/>
    </location>
</feature>
<feature type="compositionally biased region" description="Basic and acidic residues" evidence="2">
    <location>
        <begin position="41"/>
        <end position="50"/>
    </location>
</feature>
<evidence type="ECO:0000313" key="5">
    <source>
        <dbReference type="Proteomes" id="UP001295423"/>
    </source>
</evidence>
<gene>
    <name evidence="4" type="ORF">CYCCA115_LOCUS20110</name>
</gene>
<dbReference type="EMBL" id="CAKOGP040002136">
    <property type="protein sequence ID" value="CAJ1963321.1"/>
    <property type="molecule type" value="Genomic_DNA"/>
</dbReference>
<reference evidence="4" key="1">
    <citation type="submission" date="2023-08" db="EMBL/GenBank/DDBJ databases">
        <authorList>
            <person name="Audoor S."/>
            <person name="Bilcke G."/>
        </authorList>
    </citation>
    <scope>NUCLEOTIDE SEQUENCE</scope>
</reference>
<protein>
    <submittedName>
        <fullName evidence="4">Uncharacterized protein</fullName>
    </submittedName>
</protein>
<feature type="transmembrane region" description="Helical" evidence="3">
    <location>
        <begin position="346"/>
        <end position="365"/>
    </location>
</feature>
<feature type="compositionally biased region" description="Low complexity" evidence="2">
    <location>
        <begin position="719"/>
        <end position="731"/>
    </location>
</feature>